<accession>A0A9W8B0K5</accession>
<evidence type="ECO:0000259" key="8">
    <source>
        <dbReference type="Pfam" id="PF05922"/>
    </source>
</evidence>
<comment type="caution">
    <text evidence="5">Lacks conserved residue(s) required for the propagation of feature annotation.</text>
</comment>
<dbReference type="GO" id="GO:0004252">
    <property type="term" value="F:serine-type endopeptidase activity"/>
    <property type="evidence" value="ECO:0007669"/>
    <property type="project" value="InterPro"/>
</dbReference>
<comment type="similarity">
    <text evidence="1 5">Belongs to the peptidase S8 family.</text>
</comment>
<evidence type="ECO:0000256" key="6">
    <source>
        <dbReference type="SAM" id="SignalP"/>
    </source>
</evidence>
<dbReference type="OrthoDB" id="206201at2759"/>
<sequence length="295" mass="31608">MAIFASVHRMARCLGVTLAIHAILLSHAHAGISDQQRGVRPNQYIVQFDSNAANAGTWTRTMTSTMSALLSNANDVLSTPKVPFQVLKDIDTNLFTGSLVHVDDANVDQLRQVNGIRDVWPNRIYSLNQGEAPPGNATDQKVVDPVPMQPFNVLNMTGVGALHEKGLTGKGVRVAVIDTGLYYDHAAFGNCYGQATCRIKPGYDFVGDSYNSNDPSSIPQPDDDPISNCQSHGTHVAGIIGGDSGTFVGVAPGVEITPYKIFGCDEGGFTSDMEIINALTRAYEDKHDIISMSVG</sequence>
<dbReference type="PROSITE" id="PS51892">
    <property type="entry name" value="SUBTILASE"/>
    <property type="match status" value="1"/>
</dbReference>
<dbReference type="InterPro" id="IPR000209">
    <property type="entry name" value="Peptidase_S8/S53_dom"/>
</dbReference>
<dbReference type="Gene3D" id="3.40.50.200">
    <property type="entry name" value="Peptidase S8/S53 domain"/>
    <property type="match status" value="1"/>
</dbReference>
<evidence type="ECO:0000256" key="3">
    <source>
        <dbReference type="ARBA" id="ARBA00022801"/>
    </source>
</evidence>
<dbReference type="PANTHER" id="PTHR43806">
    <property type="entry name" value="PEPTIDASE S8"/>
    <property type="match status" value="1"/>
</dbReference>
<dbReference type="InterPro" id="IPR023827">
    <property type="entry name" value="Peptidase_S8_Asp-AS"/>
</dbReference>
<organism evidence="9 10">
    <name type="scientific">Dimargaris verticillata</name>
    <dbReference type="NCBI Taxonomy" id="2761393"/>
    <lineage>
        <taxon>Eukaryota</taxon>
        <taxon>Fungi</taxon>
        <taxon>Fungi incertae sedis</taxon>
        <taxon>Zoopagomycota</taxon>
        <taxon>Kickxellomycotina</taxon>
        <taxon>Dimargaritomycetes</taxon>
        <taxon>Dimargaritales</taxon>
        <taxon>Dimargaritaceae</taxon>
        <taxon>Dimargaris</taxon>
    </lineage>
</organism>
<name>A0A9W8B0K5_9FUNG</name>
<evidence type="ECO:0000259" key="7">
    <source>
        <dbReference type="Pfam" id="PF00082"/>
    </source>
</evidence>
<keyword evidence="2" id="KW-0645">Protease</keyword>
<keyword evidence="4" id="KW-0720">Serine protease</keyword>
<feature type="non-terminal residue" evidence="9">
    <location>
        <position position="295"/>
    </location>
</feature>
<dbReference type="SUPFAM" id="SSF52743">
    <property type="entry name" value="Subtilisin-like"/>
    <property type="match status" value="1"/>
</dbReference>
<feature type="chain" id="PRO_5040941131" description="Peptidase S8/S53 domain-containing protein" evidence="6">
    <location>
        <begin position="31"/>
        <end position="295"/>
    </location>
</feature>
<dbReference type="Pfam" id="PF05922">
    <property type="entry name" value="Inhibitor_I9"/>
    <property type="match status" value="1"/>
</dbReference>
<dbReference type="Pfam" id="PF00082">
    <property type="entry name" value="Peptidase_S8"/>
    <property type="match status" value="1"/>
</dbReference>
<evidence type="ECO:0000313" key="9">
    <source>
        <dbReference type="EMBL" id="KAJ1972312.1"/>
    </source>
</evidence>
<evidence type="ECO:0008006" key="11">
    <source>
        <dbReference type="Google" id="ProtNLM"/>
    </source>
</evidence>
<evidence type="ECO:0000256" key="5">
    <source>
        <dbReference type="PROSITE-ProRule" id="PRU01240"/>
    </source>
</evidence>
<dbReference type="InterPro" id="IPR022398">
    <property type="entry name" value="Peptidase_S8_His-AS"/>
</dbReference>
<keyword evidence="6" id="KW-0732">Signal</keyword>
<dbReference type="PRINTS" id="PR00723">
    <property type="entry name" value="SUBTILISIN"/>
</dbReference>
<dbReference type="InterPro" id="IPR050131">
    <property type="entry name" value="Peptidase_S8_subtilisin-like"/>
</dbReference>
<protein>
    <recommendedName>
        <fullName evidence="11">Peptidase S8/S53 domain-containing protein</fullName>
    </recommendedName>
</protein>
<proteinExistence type="inferred from homology"/>
<dbReference type="GO" id="GO:0005615">
    <property type="term" value="C:extracellular space"/>
    <property type="evidence" value="ECO:0007669"/>
    <property type="project" value="TreeGrafter"/>
</dbReference>
<keyword evidence="3" id="KW-0378">Hydrolase</keyword>
<dbReference type="PROSITE" id="PS00137">
    <property type="entry name" value="SUBTILASE_HIS"/>
    <property type="match status" value="1"/>
</dbReference>
<feature type="domain" description="Inhibitor I9" evidence="8">
    <location>
        <begin position="43"/>
        <end position="127"/>
    </location>
</feature>
<dbReference type="Proteomes" id="UP001151582">
    <property type="component" value="Unassembled WGS sequence"/>
</dbReference>
<dbReference type="AlphaFoldDB" id="A0A9W8B0K5"/>
<reference evidence="9" key="1">
    <citation type="submission" date="2022-07" db="EMBL/GenBank/DDBJ databases">
        <title>Phylogenomic reconstructions and comparative analyses of Kickxellomycotina fungi.</title>
        <authorList>
            <person name="Reynolds N.K."/>
            <person name="Stajich J.E."/>
            <person name="Barry K."/>
            <person name="Grigoriev I.V."/>
            <person name="Crous P."/>
            <person name="Smith M.E."/>
        </authorList>
    </citation>
    <scope>NUCLEOTIDE SEQUENCE</scope>
    <source>
        <strain evidence="9">RSA 567</strain>
    </source>
</reference>
<gene>
    <name evidence="9" type="ORF">H4R34_005449</name>
</gene>
<evidence type="ECO:0000256" key="4">
    <source>
        <dbReference type="ARBA" id="ARBA00022825"/>
    </source>
</evidence>
<evidence type="ECO:0000256" key="1">
    <source>
        <dbReference type="ARBA" id="ARBA00011073"/>
    </source>
</evidence>
<dbReference type="InterPro" id="IPR036852">
    <property type="entry name" value="Peptidase_S8/S53_dom_sf"/>
</dbReference>
<dbReference type="EMBL" id="JANBQB010001095">
    <property type="protein sequence ID" value="KAJ1972312.1"/>
    <property type="molecule type" value="Genomic_DNA"/>
</dbReference>
<feature type="domain" description="Peptidase S8/S53" evidence="7">
    <location>
        <begin position="169"/>
        <end position="295"/>
    </location>
</feature>
<dbReference type="GO" id="GO:0006508">
    <property type="term" value="P:proteolysis"/>
    <property type="evidence" value="ECO:0007669"/>
    <property type="project" value="UniProtKB-KW"/>
</dbReference>
<evidence type="ECO:0000313" key="10">
    <source>
        <dbReference type="Proteomes" id="UP001151582"/>
    </source>
</evidence>
<comment type="caution">
    <text evidence="9">The sequence shown here is derived from an EMBL/GenBank/DDBJ whole genome shotgun (WGS) entry which is preliminary data.</text>
</comment>
<dbReference type="PROSITE" id="PS00136">
    <property type="entry name" value="SUBTILASE_ASP"/>
    <property type="match status" value="1"/>
</dbReference>
<dbReference type="InterPro" id="IPR015500">
    <property type="entry name" value="Peptidase_S8_subtilisin-rel"/>
</dbReference>
<evidence type="ECO:0000256" key="2">
    <source>
        <dbReference type="ARBA" id="ARBA00022670"/>
    </source>
</evidence>
<dbReference type="PANTHER" id="PTHR43806:SF66">
    <property type="entry name" value="SERIN ENDOPEPTIDASE"/>
    <property type="match status" value="1"/>
</dbReference>
<dbReference type="InterPro" id="IPR010259">
    <property type="entry name" value="S8pro/Inhibitor_I9"/>
</dbReference>
<keyword evidence="10" id="KW-1185">Reference proteome</keyword>
<feature type="signal peptide" evidence="6">
    <location>
        <begin position="1"/>
        <end position="30"/>
    </location>
</feature>